<gene>
    <name evidence="1" type="ORF">POT9AD_1857</name>
</gene>
<reference evidence="1" key="1">
    <citation type="submission" date="2018-11" db="EMBL/GenBank/DDBJ databases">
        <authorList>
            <consortium name="Genoscope - CEA"/>
            <person name="William W."/>
        </authorList>
    </citation>
    <scope>NUCLEOTIDE SEQUENCE [LARGE SCALE GENOMIC DNA]</scope>
    <source>
        <strain evidence="1">T9AD</strain>
    </source>
</reference>
<name>A0A653B3M9_ECTOL</name>
<dbReference type="AlphaFoldDB" id="A0A653B3M9"/>
<dbReference type="EMBL" id="LR130779">
    <property type="protein sequence ID" value="VDN62837.1"/>
    <property type="molecule type" value="Genomic_DNA"/>
</dbReference>
<organism evidence="1">
    <name type="scientific">Ectopseudomonas oleovorans</name>
    <name type="common">Pseudomonas oleovorans</name>
    <dbReference type="NCBI Taxonomy" id="301"/>
    <lineage>
        <taxon>Bacteria</taxon>
        <taxon>Pseudomonadati</taxon>
        <taxon>Pseudomonadota</taxon>
        <taxon>Gammaproteobacteria</taxon>
        <taxon>Pseudomonadales</taxon>
        <taxon>Pseudomonadaceae</taxon>
        <taxon>Ectopseudomonas</taxon>
    </lineage>
</organism>
<proteinExistence type="predicted"/>
<protein>
    <submittedName>
        <fullName evidence="1">Uncharacterized protein</fullName>
    </submittedName>
</protein>
<evidence type="ECO:0000313" key="1">
    <source>
        <dbReference type="EMBL" id="VDN62837.1"/>
    </source>
</evidence>
<sequence>MALRGVDLQVADVLLRRRQGVDDFPRAGGGEAPVGGEGHQAEIRLGHGQGLRQVAILCGGRVEVVQRLGHQQVGVGVEAAGELLALVAQVALDLELDAVEVVVELLALQATAEFLAHGVIGQVGDVADHARQHQAALGNHALLLEMAAMELRVGEDGLARHFVEGDVLRRQLGCRGDGQAVTHALRVADGPLHGLHATEAATDHGGPALDAELVGQTCLAVHPVFHGHHREVGAVGLAGGRVGAAGAGGTVAAAEVVEADDEELAGVDGLAGADAAVPPAGFAVVRAVVAGGVVVTGQGMADQHGIAACGVEFAIGFDDQFVLGQAAAAGQGQWFAELEHLGTDQADGIFGKGSGHGVAAKESEEGASLKSEAGSGKRAGAPSARHAAPQVRGVG</sequence>
<accession>A0A653B3M9</accession>